<dbReference type="InterPro" id="IPR007690">
    <property type="entry name" value="T2SS_GspM"/>
</dbReference>
<keyword evidence="3" id="KW-1185">Reference proteome</keyword>
<evidence type="ECO:0000313" key="3">
    <source>
        <dbReference type="Proteomes" id="UP000321899"/>
    </source>
</evidence>
<dbReference type="Pfam" id="PF04612">
    <property type="entry name" value="T2SSM"/>
    <property type="match status" value="1"/>
</dbReference>
<reference evidence="2 3" key="1">
    <citation type="submission" date="2019-06" db="EMBL/GenBank/DDBJ databases">
        <title>Desulfobotulus mexicanus sp. nov., a novel sulfate-reducing bacterium isolated from the sediment of an alkaline crater lake in Mexico.</title>
        <authorList>
            <person name="Hirschler-Rea A."/>
        </authorList>
    </citation>
    <scope>NUCLEOTIDE SEQUENCE [LARGE SCALE GENOMIC DNA]</scope>
    <source>
        <strain evidence="2 3">PAR22N</strain>
    </source>
</reference>
<keyword evidence="1" id="KW-0472">Membrane</keyword>
<feature type="transmembrane region" description="Helical" evidence="1">
    <location>
        <begin position="15"/>
        <end position="36"/>
    </location>
</feature>
<dbReference type="Proteomes" id="UP000321899">
    <property type="component" value="Unassembled WGS sequence"/>
</dbReference>
<sequence>MFSFPFSFSTRENKILMAAGVLVLVMLMDLMIFSPVRDWRNRLDRSISVKSETLEELQALSLRYRNLQGSDQGAAETLAARQQDFTLFGFLERVAGETGVKRNIASMKPGSSEDRTTGMRFSVVEMRLEDVSMTDLTRLLFRLETARENIQIRSLSITRKGGREPATLSVVLNAQTIAG</sequence>
<keyword evidence="1" id="KW-1133">Transmembrane helix</keyword>
<dbReference type="EMBL" id="VDMB01000002">
    <property type="protein sequence ID" value="TYT75761.1"/>
    <property type="molecule type" value="Genomic_DNA"/>
</dbReference>
<keyword evidence="1" id="KW-0812">Transmembrane</keyword>
<dbReference type="GO" id="GO:0015628">
    <property type="term" value="P:protein secretion by the type II secretion system"/>
    <property type="evidence" value="ECO:0007669"/>
    <property type="project" value="InterPro"/>
</dbReference>
<organism evidence="2 3">
    <name type="scientific">Desulfobotulus mexicanus</name>
    <dbReference type="NCBI Taxonomy" id="2586642"/>
    <lineage>
        <taxon>Bacteria</taxon>
        <taxon>Pseudomonadati</taxon>
        <taxon>Thermodesulfobacteriota</taxon>
        <taxon>Desulfobacteria</taxon>
        <taxon>Desulfobacterales</taxon>
        <taxon>Desulfobacteraceae</taxon>
        <taxon>Desulfobotulus</taxon>
    </lineage>
</organism>
<evidence type="ECO:0000256" key="1">
    <source>
        <dbReference type="SAM" id="Phobius"/>
    </source>
</evidence>
<accession>A0A5Q4VIE6</accession>
<dbReference type="RefSeq" id="WP_139445895.1">
    <property type="nucleotide sequence ID" value="NZ_VDMB01000002.1"/>
</dbReference>
<comment type="caution">
    <text evidence="2">The sequence shown here is derived from an EMBL/GenBank/DDBJ whole genome shotgun (WGS) entry which is preliminary data.</text>
</comment>
<name>A0A5Q4VIE6_9BACT</name>
<evidence type="ECO:0000313" key="2">
    <source>
        <dbReference type="EMBL" id="TYT75761.1"/>
    </source>
</evidence>
<gene>
    <name evidence="2" type="ORF">FIM25_02315</name>
</gene>
<dbReference type="OrthoDB" id="5432548at2"/>
<dbReference type="GO" id="GO:0015627">
    <property type="term" value="C:type II protein secretion system complex"/>
    <property type="evidence" value="ECO:0007669"/>
    <property type="project" value="InterPro"/>
</dbReference>
<protein>
    <submittedName>
        <fullName evidence="2">Type II secretion system protein M</fullName>
    </submittedName>
</protein>
<dbReference type="AlphaFoldDB" id="A0A5Q4VIE6"/>
<proteinExistence type="predicted"/>